<dbReference type="AlphaFoldDB" id="R8AX04"/>
<sequence length="97" mass="10987">MVSRGQALWIVPHEVRNNRADSSLFVIQHDGCATRGAGTQFKWSIRILIVERLSVQAFPIVHCQVTMVEEDDMGRLLPGDTFTDRTMADVVVYRIIT</sequence>
<name>R8AX04_9GAMM</name>
<dbReference type="EMBL" id="ASAD01000021">
    <property type="protein sequence ID" value="EON90856.1"/>
    <property type="molecule type" value="Genomic_DNA"/>
</dbReference>
<keyword evidence="2" id="KW-1185">Reference proteome</keyword>
<reference evidence="1 2" key="1">
    <citation type="journal article" date="2013" name="Genome Announc.">
        <title>Draft Genome Sequence of the Moderately Halophilic Bacterium Marinobacter lipolyticus Strain SM19.</title>
        <authorList>
            <person name="Papke R.T."/>
            <person name="de la Haba R.R."/>
            <person name="Infante-Dominguez C."/>
            <person name="Perez D."/>
            <person name="Sanchez-Porro C."/>
            <person name="Lapierre P."/>
            <person name="Ventosa A."/>
        </authorList>
    </citation>
    <scope>NUCLEOTIDE SEQUENCE [LARGE SCALE GENOMIC DNA]</scope>
    <source>
        <strain evidence="1 2">SM19</strain>
    </source>
</reference>
<proteinExistence type="predicted"/>
<protein>
    <submittedName>
        <fullName evidence="1">Uncharacterized protein</fullName>
    </submittedName>
</protein>
<dbReference type="Proteomes" id="UP000016540">
    <property type="component" value="Unassembled WGS sequence"/>
</dbReference>
<dbReference type="HOGENOM" id="CLU_2343403_0_0_6"/>
<dbReference type="STRING" id="1318628.MARLIPOL_15794"/>
<accession>R8AX04</accession>
<comment type="caution">
    <text evidence="1">The sequence shown here is derived from an EMBL/GenBank/DDBJ whole genome shotgun (WGS) entry which is preliminary data.</text>
</comment>
<evidence type="ECO:0000313" key="1">
    <source>
        <dbReference type="EMBL" id="EON90856.1"/>
    </source>
</evidence>
<organism evidence="1 2">
    <name type="scientific">Marinobacter lipolyticus SM19</name>
    <dbReference type="NCBI Taxonomy" id="1318628"/>
    <lineage>
        <taxon>Bacteria</taxon>
        <taxon>Pseudomonadati</taxon>
        <taxon>Pseudomonadota</taxon>
        <taxon>Gammaproteobacteria</taxon>
        <taxon>Pseudomonadales</taxon>
        <taxon>Marinobacteraceae</taxon>
        <taxon>Marinobacter</taxon>
    </lineage>
</organism>
<evidence type="ECO:0000313" key="2">
    <source>
        <dbReference type="Proteomes" id="UP000016540"/>
    </source>
</evidence>
<gene>
    <name evidence="1" type="ORF">MARLIPOL_15794</name>
</gene>
<dbReference type="PATRIC" id="fig|1318628.3.peg.3158"/>